<organism evidence="7">
    <name type="scientific">bioreactor metagenome</name>
    <dbReference type="NCBI Taxonomy" id="1076179"/>
    <lineage>
        <taxon>unclassified sequences</taxon>
        <taxon>metagenomes</taxon>
        <taxon>ecological metagenomes</taxon>
    </lineage>
</organism>
<accession>A0A644WIR5</accession>
<evidence type="ECO:0000256" key="5">
    <source>
        <dbReference type="ARBA" id="ARBA00022801"/>
    </source>
</evidence>
<sequence length="98" mass="11332">MLCRHLSSHSETGGFQVLFSVPKKKIPKAVDRNRIKRRLREAWRLNAGTLRNTCTSSRVLLQVGIYYQSDVVLPFSDLEAKIKTLIKRLSKHHETSDR</sequence>
<keyword evidence="2" id="KW-0819">tRNA processing</keyword>
<dbReference type="Pfam" id="PF00825">
    <property type="entry name" value="Ribonuclease_P"/>
    <property type="match status" value="1"/>
</dbReference>
<evidence type="ECO:0000256" key="4">
    <source>
        <dbReference type="ARBA" id="ARBA00022759"/>
    </source>
</evidence>
<dbReference type="InterPro" id="IPR020539">
    <property type="entry name" value="RNase_P_CS"/>
</dbReference>
<dbReference type="PROSITE" id="PS00648">
    <property type="entry name" value="RIBONUCLEASE_P"/>
    <property type="match status" value="1"/>
</dbReference>
<evidence type="ECO:0000256" key="6">
    <source>
        <dbReference type="ARBA" id="ARBA00022884"/>
    </source>
</evidence>
<reference evidence="7" key="1">
    <citation type="submission" date="2019-08" db="EMBL/GenBank/DDBJ databases">
        <authorList>
            <person name="Kucharzyk K."/>
            <person name="Murdoch R.W."/>
            <person name="Higgins S."/>
            <person name="Loffler F."/>
        </authorList>
    </citation>
    <scope>NUCLEOTIDE SEQUENCE</scope>
</reference>
<dbReference type="GO" id="GO:0000049">
    <property type="term" value="F:tRNA binding"/>
    <property type="evidence" value="ECO:0007669"/>
    <property type="project" value="InterPro"/>
</dbReference>
<proteinExistence type="predicted"/>
<evidence type="ECO:0000256" key="3">
    <source>
        <dbReference type="ARBA" id="ARBA00022722"/>
    </source>
</evidence>
<dbReference type="EMBL" id="VSSQ01000969">
    <property type="protein sequence ID" value="MPM03630.1"/>
    <property type="molecule type" value="Genomic_DNA"/>
</dbReference>
<keyword evidence="5 7" id="KW-0378">Hydrolase</keyword>
<dbReference type="InterPro" id="IPR000100">
    <property type="entry name" value="RNase_P"/>
</dbReference>
<keyword evidence="4" id="KW-0255">Endonuclease</keyword>
<dbReference type="Gene3D" id="3.30.230.10">
    <property type="match status" value="1"/>
</dbReference>
<evidence type="ECO:0000313" key="7">
    <source>
        <dbReference type="EMBL" id="MPM03630.1"/>
    </source>
</evidence>
<keyword evidence="6" id="KW-0694">RNA-binding</keyword>
<dbReference type="InterPro" id="IPR020568">
    <property type="entry name" value="Ribosomal_Su5_D2-typ_SF"/>
</dbReference>
<evidence type="ECO:0000256" key="2">
    <source>
        <dbReference type="ARBA" id="ARBA00022694"/>
    </source>
</evidence>
<dbReference type="SUPFAM" id="SSF54211">
    <property type="entry name" value="Ribosomal protein S5 domain 2-like"/>
    <property type="match status" value="1"/>
</dbReference>
<dbReference type="AlphaFoldDB" id="A0A644WIR5"/>
<evidence type="ECO:0000256" key="1">
    <source>
        <dbReference type="ARBA" id="ARBA00002663"/>
    </source>
</evidence>
<dbReference type="GO" id="GO:0004526">
    <property type="term" value="F:ribonuclease P activity"/>
    <property type="evidence" value="ECO:0007669"/>
    <property type="project" value="UniProtKB-EC"/>
</dbReference>
<comment type="function">
    <text evidence="1">RNaseP catalyzes the removal of the 5'-leader sequence from pre-tRNA to produce the mature 5'-terminus. It can also cleave other RNA substrates such as 4.5S RNA. The protein component plays an auxiliary but essential role in vivo by binding to the 5'-leader sequence and broadening the substrate specificity of the ribozyme.</text>
</comment>
<comment type="caution">
    <text evidence="7">The sequence shown here is derived from an EMBL/GenBank/DDBJ whole genome shotgun (WGS) entry which is preliminary data.</text>
</comment>
<dbReference type="InterPro" id="IPR014721">
    <property type="entry name" value="Ribsml_uS5_D2-typ_fold_subgr"/>
</dbReference>
<name>A0A644WIR5_9ZZZZ</name>
<gene>
    <name evidence="7" type="primary">rnpA_18</name>
    <name evidence="7" type="ORF">SDC9_49897</name>
</gene>
<dbReference type="EC" id="3.1.26.5" evidence="7"/>
<keyword evidence="3" id="KW-0540">Nuclease</keyword>
<protein>
    <submittedName>
        <fullName evidence="7">Ribonuclease P protein component</fullName>
        <ecNumber evidence="7">3.1.26.5</ecNumber>
    </submittedName>
</protein>
<dbReference type="GO" id="GO:0008033">
    <property type="term" value="P:tRNA processing"/>
    <property type="evidence" value="ECO:0007669"/>
    <property type="project" value="UniProtKB-KW"/>
</dbReference>